<dbReference type="EMBL" id="RCUV01000005">
    <property type="protein sequence ID" value="RLP72433.1"/>
    <property type="molecule type" value="Genomic_DNA"/>
</dbReference>
<sequence length="106" mass="11501">MVRSAKTETTDGRLVRSAAWIDRKLMPVFGAPPVSTDDGVRSGGTVPSCPVCGHPMGEHSIDHSTPNALLECPAPIDHSLELENYSPLDELGMPVREPRRARAKTR</sequence>
<proteinExistence type="predicted"/>
<dbReference type="OrthoDB" id="4981253at2"/>
<evidence type="ECO:0000313" key="2">
    <source>
        <dbReference type="Proteomes" id="UP000270299"/>
    </source>
</evidence>
<reference evidence="1 2" key="1">
    <citation type="submission" date="2018-10" db="EMBL/GenBank/DDBJ databases">
        <authorList>
            <person name="Li J."/>
        </authorList>
    </citation>
    <scope>NUCLEOTIDE SEQUENCE [LARGE SCALE GENOMIC DNA]</scope>
    <source>
        <strain evidence="1 2">CCTCC AB209002</strain>
    </source>
</reference>
<gene>
    <name evidence="1" type="ORF">D9V29_04590</name>
</gene>
<dbReference type="Proteomes" id="UP000270299">
    <property type="component" value="Unassembled WGS sequence"/>
</dbReference>
<keyword evidence="2" id="KW-1185">Reference proteome</keyword>
<accession>A0A3L6ZWN6</accession>
<protein>
    <submittedName>
        <fullName evidence="1">Uncharacterized protein</fullName>
    </submittedName>
</protein>
<dbReference type="RefSeq" id="WP_121672154.1">
    <property type="nucleotide sequence ID" value="NZ_BMXM01000001.1"/>
</dbReference>
<comment type="caution">
    <text evidence="1">The sequence shown here is derived from an EMBL/GenBank/DDBJ whole genome shotgun (WGS) entry which is preliminary data.</text>
</comment>
<organism evidence="1 2">
    <name type="scientific">Mycetocola manganoxydans</name>
    <dbReference type="NCBI Taxonomy" id="699879"/>
    <lineage>
        <taxon>Bacteria</taxon>
        <taxon>Bacillati</taxon>
        <taxon>Actinomycetota</taxon>
        <taxon>Actinomycetes</taxon>
        <taxon>Micrococcales</taxon>
        <taxon>Microbacteriaceae</taxon>
        <taxon>Mycetocola</taxon>
    </lineage>
</organism>
<name>A0A3L6ZWN6_9MICO</name>
<dbReference type="AlphaFoldDB" id="A0A3L6ZWN6"/>
<evidence type="ECO:0000313" key="1">
    <source>
        <dbReference type="EMBL" id="RLP72433.1"/>
    </source>
</evidence>